<feature type="domain" description="GH18" evidence="3">
    <location>
        <begin position="469"/>
        <end position="844"/>
    </location>
</feature>
<feature type="chain" id="PRO_5043385210" evidence="2">
    <location>
        <begin position="26"/>
        <end position="888"/>
    </location>
</feature>
<keyword evidence="1" id="KW-1015">Disulfide bond</keyword>
<dbReference type="GO" id="GO:0004568">
    <property type="term" value="F:chitinase activity"/>
    <property type="evidence" value="ECO:0007669"/>
    <property type="project" value="TreeGrafter"/>
</dbReference>
<dbReference type="GO" id="GO:0008061">
    <property type="term" value="F:chitin binding"/>
    <property type="evidence" value="ECO:0007669"/>
    <property type="project" value="InterPro"/>
</dbReference>
<evidence type="ECO:0000313" key="5">
    <source>
        <dbReference type="Proteomes" id="UP001458880"/>
    </source>
</evidence>
<name>A0AAW1IYY1_POPJA</name>
<keyword evidence="2" id="KW-0732">Signal</keyword>
<dbReference type="SMART" id="SM00636">
    <property type="entry name" value="Glyco_18"/>
    <property type="match status" value="2"/>
</dbReference>
<reference evidence="4 5" key="1">
    <citation type="journal article" date="2024" name="BMC Genomics">
        <title>De novo assembly and annotation of Popillia japonica's genome with initial clues to its potential as an invasive pest.</title>
        <authorList>
            <person name="Cucini C."/>
            <person name="Boschi S."/>
            <person name="Funari R."/>
            <person name="Cardaioli E."/>
            <person name="Iannotti N."/>
            <person name="Marturano G."/>
            <person name="Paoli F."/>
            <person name="Bruttini M."/>
            <person name="Carapelli A."/>
            <person name="Frati F."/>
            <person name="Nardi F."/>
        </authorList>
    </citation>
    <scope>NUCLEOTIDE SEQUENCE [LARGE SCALE GENOMIC DNA]</scope>
    <source>
        <strain evidence="4">DMR45628</strain>
    </source>
</reference>
<dbReference type="PROSITE" id="PS51910">
    <property type="entry name" value="GH18_2"/>
    <property type="match status" value="2"/>
</dbReference>
<feature type="signal peptide" evidence="2">
    <location>
        <begin position="1"/>
        <end position="25"/>
    </location>
</feature>
<keyword evidence="4" id="KW-0378">Hydrolase</keyword>
<comment type="caution">
    <text evidence="4">The sequence shown here is derived from an EMBL/GenBank/DDBJ whole genome shotgun (WGS) entry which is preliminary data.</text>
</comment>
<dbReference type="InterPro" id="IPR011583">
    <property type="entry name" value="Chitinase_II/V-like_cat"/>
</dbReference>
<sequence>MRYTLIVLFKLVVLFLCFVLNSVAAELGPNHGKVVACYWTTWSMYRPGKGKFQLDNVNPSLCTHLILAFALLDERDNSMKLIGNWNDLALDEEDQSNITKLKDKYPHLKVLISIGGWQDGSIKYSKMAANPEMRNTFINNTIEVIRENDLDGLDLFWEFPTKRGGSLHDKVNFVHLIKELRIAYDKYNLLLTAGLGASKETIDNGYDVPQLSTHLHYMFMISYDYSGWWSRIIGPNAPLHGPSLLNVEYTITYMLKLGADPQKLIMGIPFYGRPFLRLEETVNASNPAYLGEKFKKSTFNGPYTQEDGFMAYNEICLELSNQSSNWSIFWDDLSKTPYAVNGEKFISYDNRRSISEKIKFALSHELGGVMVWSIDTDDFRGDCNEVVNDQKDYPLLRAVDLEIHEFLKYQRAHPNSANMDPQASQVGSSAASITIMNYTKIIYLNLIVVLIVVAKRSATGTNSGPTHNKAVFCYFATYADHRPGRGNFKLDNVNPTLCTHLVYAFVLLNETDDSLYLLAPWADLIIDKNGKNNITKLKSQYPHLKVTISVGGWNDGSVKYSDMAANATKRSRFVNSTIEFLKKHDFDGVDMAWSHPSKRGGSRNDKRNFVELLKDLRSAFNPQNYVLTASLDSSKDTIDYGYDVPNLSKYLDYMLLWSFDFSGMWSRFIGHNAPLYSNNVLSVEYATMYLLKLGADSRKLLMGISSSGRAFIALDVIDMSVKLPGLGTKFKNYTFSGPYTEEDTGFLGYNEICLELEKKSSMKWQIFWDDFAQVPFAIHEQEFISFDNVKSIRKKVEFANSKHFGGVMIWAVDTDDFRGDCYQEGDEFENYPILRTVNEELALSKDNYDNFLEQSDAEAVLQSNSICARINLFVIINSMITVYYLNFV</sequence>
<dbReference type="InterPro" id="IPR050314">
    <property type="entry name" value="Glycosyl_Hydrlase_18"/>
</dbReference>
<dbReference type="InterPro" id="IPR017853">
    <property type="entry name" value="GH"/>
</dbReference>
<dbReference type="FunFam" id="3.20.20.80:FF:000007">
    <property type="entry name" value="Acidic mammalian chitinase"/>
    <property type="match status" value="2"/>
</dbReference>
<dbReference type="GO" id="GO:0005576">
    <property type="term" value="C:extracellular region"/>
    <property type="evidence" value="ECO:0007669"/>
    <property type="project" value="TreeGrafter"/>
</dbReference>
<dbReference type="GO" id="GO:0006032">
    <property type="term" value="P:chitin catabolic process"/>
    <property type="evidence" value="ECO:0007669"/>
    <property type="project" value="TreeGrafter"/>
</dbReference>
<dbReference type="AlphaFoldDB" id="A0AAW1IYY1"/>
<dbReference type="SUPFAM" id="SSF54556">
    <property type="entry name" value="Chitinase insertion domain"/>
    <property type="match status" value="2"/>
</dbReference>
<organism evidence="4 5">
    <name type="scientific">Popillia japonica</name>
    <name type="common">Japanese beetle</name>
    <dbReference type="NCBI Taxonomy" id="7064"/>
    <lineage>
        <taxon>Eukaryota</taxon>
        <taxon>Metazoa</taxon>
        <taxon>Ecdysozoa</taxon>
        <taxon>Arthropoda</taxon>
        <taxon>Hexapoda</taxon>
        <taxon>Insecta</taxon>
        <taxon>Pterygota</taxon>
        <taxon>Neoptera</taxon>
        <taxon>Endopterygota</taxon>
        <taxon>Coleoptera</taxon>
        <taxon>Polyphaga</taxon>
        <taxon>Scarabaeiformia</taxon>
        <taxon>Scarabaeidae</taxon>
        <taxon>Rutelinae</taxon>
        <taxon>Popillia</taxon>
    </lineage>
</organism>
<feature type="domain" description="GH18" evidence="3">
    <location>
        <begin position="33"/>
        <end position="406"/>
    </location>
</feature>
<dbReference type="GO" id="GO:0005975">
    <property type="term" value="P:carbohydrate metabolic process"/>
    <property type="evidence" value="ECO:0007669"/>
    <property type="project" value="InterPro"/>
</dbReference>
<dbReference type="Proteomes" id="UP001458880">
    <property type="component" value="Unassembled WGS sequence"/>
</dbReference>
<evidence type="ECO:0000259" key="3">
    <source>
        <dbReference type="PROSITE" id="PS51910"/>
    </source>
</evidence>
<dbReference type="InterPro" id="IPR029070">
    <property type="entry name" value="Chitinase_insertion_sf"/>
</dbReference>
<evidence type="ECO:0000313" key="4">
    <source>
        <dbReference type="EMBL" id="KAK9695445.1"/>
    </source>
</evidence>
<dbReference type="PANTHER" id="PTHR11177:SF403">
    <property type="entry name" value="CHITINASE 2-RELATED"/>
    <property type="match status" value="1"/>
</dbReference>
<protein>
    <submittedName>
        <fullName evidence="4">Glycosyl hydrolases family 18</fullName>
    </submittedName>
</protein>
<dbReference type="EMBL" id="JASPKY010000481">
    <property type="protein sequence ID" value="KAK9695445.1"/>
    <property type="molecule type" value="Genomic_DNA"/>
</dbReference>
<keyword evidence="5" id="KW-1185">Reference proteome</keyword>
<proteinExistence type="predicted"/>
<accession>A0AAW1IYY1</accession>
<evidence type="ECO:0000256" key="2">
    <source>
        <dbReference type="SAM" id="SignalP"/>
    </source>
</evidence>
<dbReference type="Gene3D" id="3.10.50.10">
    <property type="match status" value="2"/>
</dbReference>
<dbReference type="SUPFAM" id="SSF51445">
    <property type="entry name" value="(Trans)glycosidases"/>
    <property type="match status" value="2"/>
</dbReference>
<gene>
    <name evidence="4" type="ORF">QE152_g32551</name>
</gene>
<dbReference type="PANTHER" id="PTHR11177">
    <property type="entry name" value="CHITINASE"/>
    <property type="match status" value="1"/>
</dbReference>
<dbReference type="Pfam" id="PF00704">
    <property type="entry name" value="Glyco_hydro_18"/>
    <property type="match status" value="2"/>
</dbReference>
<evidence type="ECO:0000256" key="1">
    <source>
        <dbReference type="ARBA" id="ARBA00023157"/>
    </source>
</evidence>
<dbReference type="InterPro" id="IPR001223">
    <property type="entry name" value="Glyco_hydro18_cat"/>
</dbReference>
<dbReference type="Gene3D" id="3.20.20.80">
    <property type="entry name" value="Glycosidases"/>
    <property type="match status" value="2"/>
</dbReference>